<dbReference type="InterPro" id="IPR000073">
    <property type="entry name" value="AB_hydrolase_1"/>
</dbReference>
<dbReference type="EMBL" id="JAGEMK010000001">
    <property type="protein sequence ID" value="MBO1750238.1"/>
    <property type="molecule type" value="Genomic_DNA"/>
</dbReference>
<evidence type="ECO:0000259" key="1">
    <source>
        <dbReference type="Pfam" id="PF12697"/>
    </source>
</evidence>
<dbReference type="AlphaFoldDB" id="A0A939LMY9"/>
<keyword evidence="3" id="KW-1185">Reference proteome</keyword>
<evidence type="ECO:0000313" key="2">
    <source>
        <dbReference type="EMBL" id="MBO1750238.1"/>
    </source>
</evidence>
<evidence type="ECO:0000313" key="3">
    <source>
        <dbReference type="Proteomes" id="UP000664209"/>
    </source>
</evidence>
<sequence>MEASITPLVFVHGTRTSSAIWHGQLDAVRAAGHEAVAVDLPGHGARSHERFTLDGALETIDRAVRACASPPVLVGLSLGGYTSLAYAARTQTALAGLVLSGCSTEIRGKPVAAYRTISSAIARLLGRQASWAVVADMLGAMGQHSSLGDLGRLQARVVPVWLVNGHRDPLRLGERAYLAALPGIRRAVVPRAGHDVNTHAPRVFNRLLLDVLAQVAPRGGALVPAR</sequence>
<dbReference type="PANTHER" id="PTHR43689:SF8">
    <property type="entry name" value="ALPHA_BETA-HYDROLASES SUPERFAMILY PROTEIN"/>
    <property type="match status" value="1"/>
</dbReference>
<comment type="caution">
    <text evidence="2">The sequence shown here is derived from an EMBL/GenBank/DDBJ whole genome shotgun (WGS) entry which is preliminary data.</text>
</comment>
<proteinExistence type="predicted"/>
<dbReference type="InterPro" id="IPR029058">
    <property type="entry name" value="AB_hydrolase_fold"/>
</dbReference>
<keyword evidence="2" id="KW-0378">Hydrolase</keyword>
<reference evidence="2" key="1">
    <citation type="submission" date="2021-03" db="EMBL/GenBank/DDBJ databases">
        <title>Actinotalea soli sp. nov., isolated from soil.</title>
        <authorList>
            <person name="Ping W."/>
            <person name="Zhang J."/>
        </authorList>
    </citation>
    <scope>NUCLEOTIDE SEQUENCE</scope>
    <source>
        <strain evidence="2">BY-33</strain>
    </source>
</reference>
<dbReference type="Pfam" id="PF12697">
    <property type="entry name" value="Abhydrolase_6"/>
    <property type="match status" value="1"/>
</dbReference>
<name>A0A939LMY9_9CELL</name>
<organism evidence="2 3">
    <name type="scientific">Actinotalea soli</name>
    <dbReference type="NCBI Taxonomy" id="2819234"/>
    <lineage>
        <taxon>Bacteria</taxon>
        <taxon>Bacillati</taxon>
        <taxon>Actinomycetota</taxon>
        <taxon>Actinomycetes</taxon>
        <taxon>Micrococcales</taxon>
        <taxon>Cellulomonadaceae</taxon>
        <taxon>Actinotalea</taxon>
    </lineage>
</organism>
<protein>
    <submittedName>
        <fullName evidence="2">Alpha/beta fold hydrolase</fullName>
    </submittedName>
</protein>
<dbReference type="Gene3D" id="3.40.50.1820">
    <property type="entry name" value="alpha/beta hydrolase"/>
    <property type="match status" value="1"/>
</dbReference>
<dbReference type="GO" id="GO:0016787">
    <property type="term" value="F:hydrolase activity"/>
    <property type="evidence" value="ECO:0007669"/>
    <property type="project" value="UniProtKB-KW"/>
</dbReference>
<dbReference type="Proteomes" id="UP000664209">
    <property type="component" value="Unassembled WGS sequence"/>
</dbReference>
<feature type="domain" description="AB hydrolase-1" evidence="1">
    <location>
        <begin position="8"/>
        <end position="205"/>
    </location>
</feature>
<dbReference type="SUPFAM" id="SSF53474">
    <property type="entry name" value="alpha/beta-Hydrolases"/>
    <property type="match status" value="1"/>
</dbReference>
<accession>A0A939LMY9</accession>
<dbReference type="PANTHER" id="PTHR43689">
    <property type="entry name" value="HYDROLASE"/>
    <property type="match status" value="1"/>
</dbReference>
<gene>
    <name evidence="2" type="ORF">J4G33_00305</name>
</gene>